<dbReference type="OrthoDB" id="9975758at2759"/>
<gene>
    <name evidence="2" type="ORF">B0A49_04697</name>
</gene>
<feature type="compositionally biased region" description="Low complexity" evidence="1">
    <location>
        <begin position="68"/>
        <end position="90"/>
    </location>
</feature>
<evidence type="ECO:0000313" key="3">
    <source>
        <dbReference type="Proteomes" id="UP000308768"/>
    </source>
</evidence>
<dbReference type="Proteomes" id="UP000308768">
    <property type="component" value="Unassembled WGS sequence"/>
</dbReference>
<reference evidence="2 3" key="1">
    <citation type="submission" date="2017-03" db="EMBL/GenBank/DDBJ databases">
        <title>Genomes of endolithic fungi from Antarctica.</title>
        <authorList>
            <person name="Coleine C."/>
            <person name="Masonjones S."/>
            <person name="Stajich J.E."/>
        </authorList>
    </citation>
    <scope>NUCLEOTIDE SEQUENCE [LARGE SCALE GENOMIC DNA]</scope>
    <source>
        <strain evidence="2 3">CCFEE 5187</strain>
    </source>
</reference>
<evidence type="ECO:0000313" key="2">
    <source>
        <dbReference type="EMBL" id="TKA78746.1"/>
    </source>
</evidence>
<dbReference type="STRING" id="331657.A0A4U0XQP5"/>
<proteinExistence type="predicted"/>
<organism evidence="2 3">
    <name type="scientific">Cryomyces minteri</name>
    <dbReference type="NCBI Taxonomy" id="331657"/>
    <lineage>
        <taxon>Eukaryota</taxon>
        <taxon>Fungi</taxon>
        <taxon>Dikarya</taxon>
        <taxon>Ascomycota</taxon>
        <taxon>Pezizomycotina</taxon>
        <taxon>Dothideomycetes</taxon>
        <taxon>Dothideomycetes incertae sedis</taxon>
        <taxon>Cryomyces</taxon>
    </lineage>
</organism>
<comment type="caution">
    <text evidence="2">The sequence shown here is derived from an EMBL/GenBank/DDBJ whole genome shotgun (WGS) entry which is preliminary data.</text>
</comment>
<feature type="region of interest" description="Disordered" evidence="1">
    <location>
        <begin position="68"/>
        <end position="92"/>
    </location>
</feature>
<protein>
    <submittedName>
        <fullName evidence="2">Uncharacterized protein</fullName>
    </submittedName>
</protein>
<dbReference type="AlphaFoldDB" id="A0A4U0XQP5"/>
<name>A0A4U0XQP5_9PEZI</name>
<keyword evidence="3" id="KW-1185">Reference proteome</keyword>
<accession>A0A4U0XQP5</accession>
<evidence type="ECO:0000256" key="1">
    <source>
        <dbReference type="SAM" id="MobiDB-lite"/>
    </source>
</evidence>
<dbReference type="EMBL" id="NAJN01000128">
    <property type="protein sequence ID" value="TKA78746.1"/>
    <property type="molecule type" value="Genomic_DNA"/>
</dbReference>
<feature type="compositionally biased region" description="Pro residues" evidence="1">
    <location>
        <begin position="14"/>
        <end position="37"/>
    </location>
</feature>
<feature type="region of interest" description="Disordered" evidence="1">
    <location>
        <begin position="1"/>
        <end position="38"/>
    </location>
</feature>
<feature type="region of interest" description="Disordered" evidence="1">
    <location>
        <begin position="145"/>
        <end position="164"/>
    </location>
</feature>
<sequence length="232" mass="24513">MASSANNDVSTASLPPPSSTPPIVLRPPPQSFTPPPTAWLSGTWHVTHSTLPMWKSKRNVRITYTPLPSSAASTTAPPPATTASSAPAGADSDRLDDLVTYQTLTSSKLKTVHGLDKAAGVGAWDWRGRGWLVIAGSHWEVLGWGDEAASPSPPSSSPGAEGPGTRRQWVVTYFASTLFTPAGLDIYSRDGRGLLPRTVAGIREALAASEDEGVRKLAGEVFEIRMDGARTD</sequence>